<sequence>MHVCPVAPCPHVFCRLKRNASHGLGIQACESRDRYLFFLASCIKPFFPFLRLTAGKLVRVLDIKTQSSGCQCPALERKSNACAFAAMVGGESGAVKHTTNTVEWWRVWELEVQNVRSSGEMEREKKKKKGKRPMMRASVLLNTKAMTTI</sequence>
<evidence type="ECO:0000313" key="2">
    <source>
        <dbReference type="Proteomes" id="UP000504636"/>
    </source>
</evidence>
<dbReference type="RefSeq" id="XP_033579099.1">
    <property type="nucleotide sequence ID" value="XM_033713797.1"/>
</dbReference>
<evidence type="ECO:0000313" key="1">
    <source>
        <dbReference type="EMBL" id="KAF2812135.1"/>
    </source>
</evidence>
<organism evidence="1">
    <name type="scientific">Mytilinidion resinicola</name>
    <dbReference type="NCBI Taxonomy" id="574789"/>
    <lineage>
        <taxon>Eukaryota</taxon>
        <taxon>Fungi</taxon>
        <taxon>Dikarya</taxon>
        <taxon>Ascomycota</taxon>
        <taxon>Pezizomycotina</taxon>
        <taxon>Dothideomycetes</taxon>
        <taxon>Pleosporomycetidae</taxon>
        <taxon>Mytilinidiales</taxon>
        <taxon>Mytilinidiaceae</taxon>
        <taxon>Mytilinidion</taxon>
    </lineage>
</organism>
<evidence type="ECO:0000313" key="3">
    <source>
        <dbReference type="RefSeq" id="XP_033579099.1"/>
    </source>
</evidence>
<reference evidence="3" key="2">
    <citation type="submission" date="2020-04" db="EMBL/GenBank/DDBJ databases">
        <authorList>
            <consortium name="NCBI Genome Project"/>
        </authorList>
    </citation>
    <scope>NUCLEOTIDE SEQUENCE</scope>
    <source>
        <strain evidence="3">CBS 304.34</strain>
    </source>
</reference>
<dbReference type="Proteomes" id="UP000504636">
    <property type="component" value="Unplaced"/>
</dbReference>
<accession>A0A6A6YVX9</accession>
<name>A0A6A6YVX9_9PEZI</name>
<protein>
    <submittedName>
        <fullName evidence="1 3">Uncharacterized protein</fullName>
    </submittedName>
</protein>
<dbReference type="EMBL" id="MU003697">
    <property type="protein sequence ID" value="KAF2812135.1"/>
    <property type="molecule type" value="Genomic_DNA"/>
</dbReference>
<reference evidence="3" key="3">
    <citation type="submission" date="2025-04" db="UniProtKB">
        <authorList>
            <consortium name="RefSeq"/>
        </authorList>
    </citation>
    <scope>IDENTIFICATION</scope>
    <source>
        <strain evidence="3">CBS 304.34</strain>
    </source>
</reference>
<keyword evidence="2" id="KW-1185">Reference proteome</keyword>
<reference evidence="1 3" key="1">
    <citation type="journal article" date="2020" name="Stud. Mycol.">
        <title>101 Dothideomycetes genomes: a test case for predicting lifestyles and emergence of pathogens.</title>
        <authorList>
            <person name="Haridas S."/>
            <person name="Albert R."/>
            <person name="Binder M."/>
            <person name="Bloem J."/>
            <person name="Labutti K."/>
            <person name="Salamov A."/>
            <person name="Andreopoulos B."/>
            <person name="Baker S."/>
            <person name="Barry K."/>
            <person name="Bills G."/>
            <person name="Bluhm B."/>
            <person name="Cannon C."/>
            <person name="Castanera R."/>
            <person name="Culley D."/>
            <person name="Daum C."/>
            <person name="Ezra D."/>
            <person name="Gonzalez J."/>
            <person name="Henrissat B."/>
            <person name="Kuo A."/>
            <person name="Liang C."/>
            <person name="Lipzen A."/>
            <person name="Lutzoni F."/>
            <person name="Magnuson J."/>
            <person name="Mondo S."/>
            <person name="Nolan M."/>
            <person name="Ohm R."/>
            <person name="Pangilinan J."/>
            <person name="Park H.-J."/>
            <person name="Ramirez L."/>
            <person name="Alfaro M."/>
            <person name="Sun H."/>
            <person name="Tritt A."/>
            <person name="Yoshinaga Y."/>
            <person name="Zwiers L.-H."/>
            <person name="Turgeon B."/>
            <person name="Goodwin S."/>
            <person name="Spatafora J."/>
            <person name="Crous P."/>
            <person name="Grigoriev I."/>
        </authorList>
    </citation>
    <scope>NUCLEOTIDE SEQUENCE</scope>
    <source>
        <strain evidence="1 3">CBS 304.34</strain>
    </source>
</reference>
<dbReference type="AlphaFoldDB" id="A0A6A6YVX9"/>
<proteinExistence type="predicted"/>
<gene>
    <name evidence="1 3" type="ORF">BDZ99DRAFT_262210</name>
</gene>
<dbReference type="GeneID" id="54454690"/>